<evidence type="ECO:0000256" key="1">
    <source>
        <dbReference type="SAM" id="MobiDB-lite"/>
    </source>
</evidence>
<dbReference type="Proteomes" id="UP001371456">
    <property type="component" value="Unassembled WGS sequence"/>
</dbReference>
<evidence type="ECO:0000313" key="3">
    <source>
        <dbReference type="Proteomes" id="UP001371456"/>
    </source>
</evidence>
<gene>
    <name evidence="2" type="ORF">RDI58_020168</name>
</gene>
<proteinExistence type="predicted"/>
<organism evidence="2 3">
    <name type="scientific">Solanum bulbocastanum</name>
    <name type="common">Wild potato</name>
    <dbReference type="NCBI Taxonomy" id="147425"/>
    <lineage>
        <taxon>Eukaryota</taxon>
        <taxon>Viridiplantae</taxon>
        <taxon>Streptophyta</taxon>
        <taxon>Embryophyta</taxon>
        <taxon>Tracheophyta</taxon>
        <taxon>Spermatophyta</taxon>
        <taxon>Magnoliopsida</taxon>
        <taxon>eudicotyledons</taxon>
        <taxon>Gunneridae</taxon>
        <taxon>Pentapetalae</taxon>
        <taxon>asterids</taxon>
        <taxon>lamiids</taxon>
        <taxon>Solanales</taxon>
        <taxon>Solanaceae</taxon>
        <taxon>Solanoideae</taxon>
        <taxon>Solaneae</taxon>
        <taxon>Solanum</taxon>
    </lineage>
</organism>
<dbReference type="EMBL" id="JBANQN010000008">
    <property type="protein sequence ID" value="KAK6782372.1"/>
    <property type="molecule type" value="Genomic_DNA"/>
</dbReference>
<reference evidence="2 3" key="1">
    <citation type="submission" date="2024-02" db="EMBL/GenBank/DDBJ databases">
        <title>de novo genome assembly of Solanum bulbocastanum strain 11H21.</title>
        <authorList>
            <person name="Hosaka A.J."/>
        </authorList>
    </citation>
    <scope>NUCLEOTIDE SEQUENCE [LARGE SCALE GENOMIC DNA]</scope>
    <source>
        <tissue evidence="2">Young leaves</tissue>
    </source>
</reference>
<accession>A0AAN8TC05</accession>
<feature type="region of interest" description="Disordered" evidence="1">
    <location>
        <begin position="1"/>
        <end position="40"/>
    </location>
</feature>
<feature type="compositionally biased region" description="Basic residues" evidence="1">
    <location>
        <begin position="30"/>
        <end position="40"/>
    </location>
</feature>
<comment type="caution">
    <text evidence="2">The sequence shown here is derived from an EMBL/GenBank/DDBJ whole genome shotgun (WGS) entry which is preliminary data.</text>
</comment>
<sequence>MNLSECEASSDENKNITEAEDKDEDGTYRKQVKKQKHISI</sequence>
<dbReference type="AlphaFoldDB" id="A0AAN8TC05"/>
<evidence type="ECO:0000313" key="2">
    <source>
        <dbReference type="EMBL" id="KAK6782372.1"/>
    </source>
</evidence>
<keyword evidence="3" id="KW-1185">Reference proteome</keyword>
<protein>
    <submittedName>
        <fullName evidence="2">Uncharacterized protein</fullName>
    </submittedName>
</protein>
<name>A0AAN8TC05_SOLBU</name>